<dbReference type="PANTHER" id="PTHR12302">
    <property type="entry name" value="EBNA2 BINDING PROTEIN P100"/>
    <property type="match status" value="1"/>
</dbReference>
<dbReference type="PANTHER" id="PTHR12302:SF26">
    <property type="entry name" value="BLR1266 PROTEIN"/>
    <property type="match status" value="1"/>
</dbReference>
<dbReference type="AlphaFoldDB" id="A0A1G7IU19"/>
<keyword evidence="1" id="KW-0732">Signal</keyword>
<protein>
    <submittedName>
        <fullName evidence="3">Endonuclease YncB, thermonuclease family</fullName>
    </submittedName>
</protein>
<evidence type="ECO:0000313" key="3">
    <source>
        <dbReference type="EMBL" id="SDF16098.1"/>
    </source>
</evidence>
<accession>A0A1G7IU19</accession>
<dbReference type="Pfam" id="PF00565">
    <property type="entry name" value="SNase"/>
    <property type="match status" value="1"/>
</dbReference>
<dbReference type="InterPro" id="IPR035437">
    <property type="entry name" value="SNase_OB-fold_sf"/>
</dbReference>
<keyword evidence="3" id="KW-0378">Hydrolase</keyword>
<dbReference type="PROSITE" id="PS50830">
    <property type="entry name" value="TNASE_3"/>
    <property type="match status" value="1"/>
</dbReference>
<dbReference type="InterPro" id="IPR016071">
    <property type="entry name" value="Staphylococal_nuclease_OB-fold"/>
</dbReference>
<gene>
    <name evidence="3" type="ORF">SAMN04244550_01791</name>
</gene>
<proteinExistence type="predicted"/>
<evidence type="ECO:0000259" key="2">
    <source>
        <dbReference type="PROSITE" id="PS50830"/>
    </source>
</evidence>
<dbReference type="EMBL" id="FNAY01000007">
    <property type="protein sequence ID" value="SDF16098.1"/>
    <property type="molecule type" value="Genomic_DNA"/>
</dbReference>
<feature type="domain" description="TNase-like" evidence="2">
    <location>
        <begin position="25"/>
        <end position="140"/>
    </location>
</feature>
<name>A0A1G7IU19_RHOCA</name>
<keyword evidence="3" id="KW-0255">Endonuclease</keyword>
<dbReference type="SMART" id="SM00318">
    <property type="entry name" value="SNc"/>
    <property type="match status" value="1"/>
</dbReference>
<dbReference type="RefSeq" id="WP_074553715.1">
    <property type="nucleotide sequence ID" value="NZ_CP119563.1"/>
</dbReference>
<sequence length="211" mass="22930">MVKWVLIGLVLALPAQAEMLQGRARVVDGDTLAIGAQKVRLFGIDAPEHDQLCKDAQGQDWPCGQAARDRLAVLAAGTVRCAGGDRDRYDRLLAVCSAGGRDLNAVLVAEGMAEAYRKYARDYIPEETQARAARRGIWAGPHLAPEAARRGPVQNPPGACRIKGNISKKGQIFHLPGSRDYDRTRIDPTKGERWFCTEAEALAAGWRPMGS</sequence>
<organism evidence="3 4">
    <name type="scientific">Rhodobacter capsulatus</name>
    <name type="common">Rhodopseudomonas capsulata</name>
    <dbReference type="NCBI Taxonomy" id="1061"/>
    <lineage>
        <taxon>Bacteria</taxon>
        <taxon>Pseudomonadati</taxon>
        <taxon>Pseudomonadota</taxon>
        <taxon>Alphaproteobacteria</taxon>
        <taxon>Rhodobacterales</taxon>
        <taxon>Rhodobacter group</taxon>
        <taxon>Rhodobacter</taxon>
    </lineage>
</organism>
<keyword evidence="3" id="KW-0540">Nuclease</keyword>
<dbReference type="GO" id="GO:0004519">
    <property type="term" value="F:endonuclease activity"/>
    <property type="evidence" value="ECO:0007669"/>
    <property type="project" value="UniProtKB-KW"/>
</dbReference>
<reference evidence="3 4" key="1">
    <citation type="submission" date="2016-10" db="EMBL/GenBank/DDBJ databases">
        <authorList>
            <person name="de Groot N.N."/>
        </authorList>
    </citation>
    <scope>NUCLEOTIDE SEQUENCE [LARGE SCALE GENOMIC DNA]</scope>
    <source>
        <strain evidence="4">DSM 938 / 37b4</strain>
    </source>
</reference>
<dbReference type="Gene3D" id="2.40.50.90">
    <property type="match status" value="1"/>
</dbReference>
<evidence type="ECO:0000256" key="1">
    <source>
        <dbReference type="SAM" id="SignalP"/>
    </source>
</evidence>
<dbReference type="OrthoDB" id="9805504at2"/>
<dbReference type="Proteomes" id="UP000183812">
    <property type="component" value="Unassembled WGS sequence"/>
</dbReference>
<dbReference type="SUPFAM" id="SSF50199">
    <property type="entry name" value="Staphylococcal nuclease"/>
    <property type="match status" value="1"/>
</dbReference>
<evidence type="ECO:0000313" key="4">
    <source>
        <dbReference type="Proteomes" id="UP000183812"/>
    </source>
</evidence>
<feature type="chain" id="PRO_5010223405" evidence="1">
    <location>
        <begin position="18"/>
        <end position="211"/>
    </location>
</feature>
<feature type="signal peptide" evidence="1">
    <location>
        <begin position="1"/>
        <end position="17"/>
    </location>
</feature>